<evidence type="ECO:0000313" key="15">
    <source>
        <dbReference type="Proteomes" id="UP000578449"/>
    </source>
</evidence>
<evidence type="ECO:0000256" key="1">
    <source>
        <dbReference type="ARBA" id="ARBA00000681"/>
    </source>
</evidence>
<dbReference type="InterPro" id="IPR008965">
    <property type="entry name" value="CBM2/CBM3_carb-bd_dom_sf"/>
</dbReference>
<dbReference type="EC" id="3.2.1.8" evidence="10"/>
<evidence type="ECO:0000256" key="6">
    <source>
        <dbReference type="ARBA" id="ARBA00023277"/>
    </source>
</evidence>
<dbReference type="Gene3D" id="2.60.40.290">
    <property type="match status" value="1"/>
</dbReference>
<evidence type="ECO:0000256" key="8">
    <source>
        <dbReference type="ARBA" id="ARBA00023326"/>
    </source>
</evidence>
<dbReference type="GO" id="GO:0045493">
    <property type="term" value="P:xylan catabolic process"/>
    <property type="evidence" value="ECO:0007669"/>
    <property type="project" value="UniProtKB-KW"/>
</dbReference>
<dbReference type="Pfam" id="PF00553">
    <property type="entry name" value="CBM_2"/>
    <property type="match status" value="1"/>
</dbReference>
<keyword evidence="6 10" id="KW-0119">Carbohydrate metabolism</keyword>
<dbReference type="PROSITE" id="PS51318">
    <property type="entry name" value="TAT"/>
    <property type="match status" value="1"/>
</dbReference>
<comment type="catalytic activity">
    <reaction evidence="1 10">
        <text>Endohydrolysis of (1-&gt;4)-beta-D-xylosidic linkages in xylans.</text>
        <dbReference type="EC" id="3.2.1.8"/>
    </reaction>
</comment>
<comment type="caution">
    <text evidence="14">The sequence shown here is derived from an EMBL/GenBank/DDBJ whole genome shotgun (WGS) entry which is preliminary data.</text>
</comment>
<keyword evidence="15" id="KW-1185">Reference proteome</keyword>
<dbReference type="InterPro" id="IPR006311">
    <property type="entry name" value="TAT_signal"/>
</dbReference>
<evidence type="ECO:0000256" key="2">
    <source>
        <dbReference type="ARBA" id="ARBA00007495"/>
    </source>
</evidence>
<evidence type="ECO:0000256" key="4">
    <source>
        <dbReference type="ARBA" id="ARBA00022729"/>
    </source>
</evidence>
<dbReference type="AlphaFoldDB" id="A0A840P8H3"/>
<dbReference type="PANTHER" id="PTHR31490:SF88">
    <property type="entry name" value="BETA-XYLANASE"/>
    <property type="match status" value="1"/>
</dbReference>
<dbReference type="SMART" id="SM00637">
    <property type="entry name" value="CBD_II"/>
    <property type="match status" value="1"/>
</dbReference>
<gene>
    <name evidence="14" type="ORF">HNP84_005336</name>
</gene>
<name>A0A840P8H3_9ACTN</name>
<evidence type="ECO:0000313" key="14">
    <source>
        <dbReference type="EMBL" id="MBB5135592.1"/>
    </source>
</evidence>
<evidence type="ECO:0000256" key="7">
    <source>
        <dbReference type="ARBA" id="ARBA00023295"/>
    </source>
</evidence>
<feature type="signal peptide" evidence="11">
    <location>
        <begin position="1"/>
        <end position="36"/>
    </location>
</feature>
<keyword evidence="7 10" id="KW-0326">Glycosidase</keyword>
<evidence type="ECO:0000256" key="9">
    <source>
        <dbReference type="PROSITE-ProRule" id="PRU10061"/>
    </source>
</evidence>
<evidence type="ECO:0000256" key="10">
    <source>
        <dbReference type="RuleBase" id="RU361174"/>
    </source>
</evidence>
<evidence type="ECO:0000256" key="3">
    <source>
        <dbReference type="ARBA" id="ARBA00022651"/>
    </source>
</evidence>
<feature type="domain" description="CBM2" evidence="12">
    <location>
        <begin position="353"/>
        <end position="458"/>
    </location>
</feature>
<evidence type="ECO:0000256" key="11">
    <source>
        <dbReference type="SAM" id="SignalP"/>
    </source>
</evidence>
<dbReference type="InterPro" id="IPR001919">
    <property type="entry name" value="CBD2"/>
</dbReference>
<dbReference type="InterPro" id="IPR012291">
    <property type="entry name" value="CBM2_carb-bd_dom_sf"/>
</dbReference>
<feature type="domain" description="GH10" evidence="13">
    <location>
        <begin position="37"/>
        <end position="346"/>
    </location>
</feature>
<dbReference type="Pfam" id="PF00331">
    <property type="entry name" value="Glyco_hydro_10"/>
    <property type="match status" value="1"/>
</dbReference>
<dbReference type="Gene3D" id="3.20.20.80">
    <property type="entry name" value="Glycosidases"/>
    <property type="match status" value="1"/>
</dbReference>
<dbReference type="GO" id="GO:0030247">
    <property type="term" value="F:polysaccharide binding"/>
    <property type="evidence" value="ECO:0007669"/>
    <property type="project" value="UniProtKB-UniRule"/>
</dbReference>
<keyword evidence="3 14" id="KW-0858">Xylan degradation</keyword>
<evidence type="ECO:0000259" key="13">
    <source>
        <dbReference type="PROSITE" id="PS51760"/>
    </source>
</evidence>
<feature type="chain" id="PRO_5032378382" description="Beta-xylanase" evidence="11">
    <location>
        <begin position="37"/>
        <end position="458"/>
    </location>
</feature>
<evidence type="ECO:0000256" key="5">
    <source>
        <dbReference type="ARBA" id="ARBA00022801"/>
    </source>
</evidence>
<accession>A0A840P8H3</accession>
<keyword evidence="8 10" id="KW-0624">Polysaccharide degradation</keyword>
<evidence type="ECO:0000259" key="12">
    <source>
        <dbReference type="PROSITE" id="PS51173"/>
    </source>
</evidence>
<reference evidence="14 15" key="1">
    <citation type="submission" date="2020-08" db="EMBL/GenBank/DDBJ databases">
        <title>Genomic Encyclopedia of Type Strains, Phase IV (KMG-IV): sequencing the most valuable type-strain genomes for metagenomic binning, comparative biology and taxonomic classification.</title>
        <authorList>
            <person name="Goeker M."/>
        </authorList>
    </citation>
    <scope>NUCLEOTIDE SEQUENCE [LARGE SCALE GENOMIC DNA]</scope>
    <source>
        <strain evidence="14 15">DSM 45615</strain>
    </source>
</reference>
<dbReference type="GO" id="GO:0031176">
    <property type="term" value="F:endo-1,4-beta-xylanase activity"/>
    <property type="evidence" value="ECO:0007669"/>
    <property type="project" value="UniProtKB-EC"/>
</dbReference>
<dbReference type="SUPFAM" id="SSF49384">
    <property type="entry name" value="Carbohydrate-binding domain"/>
    <property type="match status" value="1"/>
</dbReference>
<dbReference type="InterPro" id="IPR031158">
    <property type="entry name" value="GH10_AS"/>
</dbReference>
<dbReference type="RefSeq" id="WP_185052524.1">
    <property type="nucleotide sequence ID" value="NZ_BAABIX010000002.1"/>
</dbReference>
<proteinExistence type="inferred from homology"/>
<dbReference type="SMART" id="SM00633">
    <property type="entry name" value="Glyco_10"/>
    <property type="match status" value="1"/>
</dbReference>
<dbReference type="PROSITE" id="PS00591">
    <property type="entry name" value="GH10_1"/>
    <property type="match status" value="1"/>
</dbReference>
<dbReference type="PROSITE" id="PS51173">
    <property type="entry name" value="CBM2"/>
    <property type="match status" value="1"/>
</dbReference>
<sequence>MKRTSRSPRRTAGLVAGAVAAVAVLSAGVLTAPAHADATLGQLAAAKGRYFGSATDNPHLSDPVYKQILGSEFGQLTVGNTMKWQYTEPSEGRFDYEAADTIVELAEANDQTVRGHTLVWHNQLPDWVNSVPSDRLLNVMRNHITNEVTHFKGRLIHWDVVNEAFEEDGSRRQTVFQQKIGDGYIAEAFRAARAADPNVKLYYNDYNIEGIGPKSDAVYNMVKSFKQQGIPIDGVGMQAHLILGQVPSTLRQNIQRFADLGVDVAITELDIRMDLPRTAAKDAQQANDYTRVVEACLAVSRCVGITVWDFSDKQSWVPSVFPGQGAALPYDENYNKKPAYYAITAALGGTSSPSPGGGACAAAYKVSSQWQGGFVAEVTVRNTSSSALNGWTVTWTFPDGQRIGNLWNGNLTTSGSSATVRNANYNGTLGAGATTSFGFQGSHTGSNRVPADVSCTSS</sequence>
<dbReference type="PANTHER" id="PTHR31490">
    <property type="entry name" value="GLYCOSYL HYDROLASE"/>
    <property type="match status" value="1"/>
</dbReference>
<comment type="similarity">
    <text evidence="2 10">Belongs to the glycosyl hydrolase 10 (cellulase F) family.</text>
</comment>
<protein>
    <recommendedName>
        <fullName evidence="10">Beta-xylanase</fullName>
        <ecNumber evidence="10">3.2.1.8</ecNumber>
    </recommendedName>
</protein>
<feature type="active site" description="Nucleophile" evidence="9">
    <location>
        <position position="268"/>
    </location>
</feature>
<dbReference type="SUPFAM" id="SSF51445">
    <property type="entry name" value="(Trans)glycosidases"/>
    <property type="match status" value="1"/>
</dbReference>
<dbReference type="FunFam" id="3.20.20.80:FF:000258">
    <property type="entry name" value="Endo-1,4-beta-xylanase A"/>
    <property type="match status" value="1"/>
</dbReference>
<dbReference type="InterPro" id="IPR001000">
    <property type="entry name" value="GH10_dom"/>
</dbReference>
<dbReference type="PRINTS" id="PR00134">
    <property type="entry name" value="GLHYDRLASE10"/>
</dbReference>
<keyword evidence="5 10" id="KW-0378">Hydrolase</keyword>
<dbReference type="EMBL" id="JACHGN010000011">
    <property type="protein sequence ID" value="MBB5135592.1"/>
    <property type="molecule type" value="Genomic_DNA"/>
</dbReference>
<dbReference type="Proteomes" id="UP000578449">
    <property type="component" value="Unassembled WGS sequence"/>
</dbReference>
<dbReference type="InterPro" id="IPR017853">
    <property type="entry name" value="GH"/>
</dbReference>
<keyword evidence="4 11" id="KW-0732">Signal</keyword>
<organism evidence="14 15">
    <name type="scientific">Thermocatellispora tengchongensis</name>
    <dbReference type="NCBI Taxonomy" id="1073253"/>
    <lineage>
        <taxon>Bacteria</taxon>
        <taxon>Bacillati</taxon>
        <taxon>Actinomycetota</taxon>
        <taxon>Actinomycetes</taxon>
        <taxon>Streptosporangiales</taxon>
        <taxon>Streptosporangiaceae</taxon>
        <taxon>Thermocatellispora</taxon>
    </lineage>
</organism>
<dbReference type="InterPro" id="IPR044846">
    <property type="entry name" value="GH10"/>
</dbReference>
<dbReference type="PROSITE" id="PS51760">
    <property type="entry name" value="GH10_2"/>
    <property type="match status" value="1"/>
</dbReference>